<name>A0A381ZNU8_9ZZZZ</name>
<protein>
    <recommendedName>
        <fullName evidence="2">PHP domain-containing protein</fullName>
    </recommendedName>
</protein>
<dbReference type="Gene3D" id="3.20.20.140">
    <property type="entry name" value="Metal-dependent hydrolases"/>
    <property type="match status" value="1"/>
</dbReference>
<organism evidence="1">
    <name type="scientific">marine metagenome</name>
    <dbReference type="NCBI Taxonomy" id="408172"/>
    <lineage>
        <taxon>unclassified sequences</taxon>
        <taxon>metagenomes</taxon>
        <taxon>ecological metagenomes</taxon>
    </lineage>
</organism>
<proteinExistence type="predicted"/>
<evidence type="ECO:0000313" key="1">
    <source>
        <dbReference type="EMBL" id="SVA90956.1"/>
    </source>
</evidence>
<accession>A0A381ZNU8</accession>
<dbReference type="AlphaFoldDB" id="A0A381ZNU8"/>
<evidence type="ECO:0008006" key="2">
    <source>
        <dbReference type="Google" id="ProtNLM"/>
    </source>
</evidence>
<dbReference type="EMBL" id="UINC01022075">
    <property type="protein sequence ID" value="SVA90956.1"/>
    <property type="molecule type" value="Genomic_DNA"/>
</dbReference>
<sequence>MQTYKELNIYYGDLHNHCGISYGHGSIEEALLNAKEQLDFCSITGHALWPDMPEPDNEIQYIIDFHEAGFSRLRRLWPDVQKIVEEQNEDGKFVTFLSFEMHSCADGDRTIIYKGSSGEILEVEDLAQLHRKLSELKSQNIAVISLPHHIGYKQG</sequence>
<dbReference type="InterPro" id="IPR016195">
    <property type="entry name" value="Pol/histidinol_Pase-like"/>
</dbReference>
<dbReference type="SUPFAM" id="SSF89550">
    <property type="entry name" value="PHP domain-like"/>
    <property type="match status" value="1"/>
</dbReference>
<reference evidence="1" key="1">
    <citation type="submission" date="2018-05" db="EMBL/GenBank/DDBJ databases">
        <authorList>
            <person name="Lanie J.A."/>
            <person name="Ng W.-L."/>
            <person name="Kazmierczak K.M."/>
            <person name="Andrzejewski T.M."/>
            <person name="Davidsen T.M."/>
            <person name="Wayne K.J."/>
            <person name="Tettelin H."/>
            <person name="Glass J.I."/>
            <person name="Rusch D."/>
            <person name="Podicherti R."/>
            <person name="Tsui H.-C.T."/>
            <person name="Winkler M.E."/>
        </authorList>
    </citation>
    <scope>NUCLEOTIDE SEQUENCE</scope>
</reference>
<feature type="non-terminal residue" evidence="1">
    <location>
        <position position="155"/>
    </location>
</feature>
<gene>
    <name evidence="1" type="ORF">METZ01_LOCUS143810</name>
</gene>